<dbReference type="PROSITE" id="PS51160">
    <property type="entry name" value="ACYLPHOSPHATASE_3"/>
    <property type="match status" value="1"/>
</dbReference>
<dbReference type="PANTHER" id="PTHR47268:SF4">
    <property type="entry name" value="ACYLPHOSPHATASE"/>
    <property type="match status" value="1"/>
</dbReference>
<reference evidence="10" key="1">
    <citation type="submission" date="2016-10" db="EMBL/GenBank/DDBJ databases">
        <authorList>
            <person name="Varghese N."/>
            <person name="Submissions S."/>
        </authorList>
    </citation>
    <scope>NUCLEOTIDE SEQUENCE [LARGE SCALE GENOMIC DNA]</scope>
    <source>
        <strain evidence="10">CGMCC 1.9167</strain>
    </source>
</reference>
<dbReference type="InterPro" id="IPR020456">
    <property type="entry name" value="Acylphosphatase"/>
</dbReference>
<comment type="catalytic activity">
    <reaction evidence="4 5 6">
        <text>an acyl phosphate + H2O = a carboxylate + phosphate + H(+)</text>
        <dbReference type="Rhea" id="RHEA:14965"/>
        <dbReference type="ChEBI" id="CHEBI:15377"/>
        <dbReference type="ChEBI" id="CHEBI:15378"/>
        <dbReference type="ChEBI" id="CHEBI:29067"/>
        <dbReference type="ChEBI" id="CHEBI:43474"/>
        <dbReference type="ChEBI" id="CHEBI:59918"/>
        <dbReference type="EC" id="3.6.1.7"/>
    </reaction>
</comment>
<proteinExistence type="inferred from homology"/>
<evidence type="ECO:0000256" key="6">
    <source>
        <dbReference type="RuleBase" id="RU000553"/>
    </source>
</evidence>
<dbReference type="InterPro" id="IPR036046">
    <property type="entry name" value="Acylphosphatase-like_dom_sf"/>
</dbReference>
<keyword evidence="5 6" id="KW-0378">Hydrolase</keyword>
<evidence type="ECO:0000256" key="7">
    <source>
        <dbReference type="RuleBase" id="RU004168"/>
    </source>
</evidence>
<dbReference type="Gene3D" id="3.30.70.100">
    <property type="match status" value="1"/>
</dbReference>
<dbReference type="SUPFAM" id="SSF54975">
    <property type="entry name" value="Acylphosphatase/BLUF domain-like"/>
    <property type="match status" value="1"/>
</dbReference>
<evidence type="ECO:0000256" key="4">
    <source>
        <dbReference type="ARBA" id="ARBA00047645"/>
    </source>
</evidence>
<accession>A0A1I6J6I6</accession>
<feature type="active site" evidence="5">
    <location>
        <position position="19"/>
    </location>
</feature>
<dbReference type="PANTHER" id="PTHR47268">
    <property type="entry name" value="ACYLPHOSPHATASE"/>
    <property type="match status" value="1"/>
</dbReference>
<sequence>MSQQRYLLVEGHVQGVSFRACTQEKANELNLQGYARNLPDGRVEIVAEGSEDELEQFEDWCWQGSPAAEVATVRSESRPATGGFSGFEVR</sequence>
<dbReference type="EMBL" id="FOYW01000002">
    <property type="protein sequence ID" value="SFR74594.1"/>
    <property type="molecule type" value="Genomic_DNA"/>
</dbReference>
<evidence type="ECO:0000313" key="10">
    <source>
        <dbReference type="Proteomes" id="UP000198644"/>
    </source>
</evidence>
<gene>
    <name evidence="9" type="ORF">SAMN05216203_2710</name>
</gene>
<evidence type="ECO:0000256" key="3">
    <source>
        <dbReference type="ARBA" id="ARBA00015991"/>
    </source>
</evidence>
<keyword evidence="10" id="KW-1185">Reference proteome</keyword>
<feature type="active site" evidence="5">
    <location>
        <position position="37"/>
    </location>
</feature>
<dbReference type="GO" id="GO:0003998">
    <property type="term" value="F:acylphosphatase activity"/>
    <property type="evidence" value="ECO:0007669"/>
    <property type="project" value="UniProtKB-EC"/>
</dbReference>
<evidence type="ECO:0000256" key="5">
    <source>
        <dbReference type="PROSITE-ProRule" id="PRU00520"/>
    </source>
</evidence>
<dbReference type="Pfam" id="PF00708">
    <property type="entry name" value="Acylphosphatase"/>
    <property type="match status" value="1"/>
</dbReference>
<evidence type="ECO:0000256" key="2">
    <source>
        <dbReference type="ARBA" id="ARBA00012150"/>
    </source>
</evidence>
<dbReference type="EC" id="3.6.1.7" evidence="2 5"/>
<protein>
    <recommendedName>
        <fullName evidence="3 5">Acylphosphatase</fullName>
        <ecNumber evidence="2 5">3.6.1.7</ecNumber>
    </recommendedName>
</protein>
<evidence type="ECO:0000313" key="9">
    <source>
        <dbReference type="EMBL" id="SFR74594.1"/>
    </source>
</evidence>
<dbReference type="Proteomes" id="UP000198644">
    <property type="component" value="Unassembled WGS sequence"/>
</dbReference>
<dbReference type="RefSeq" id="WP_092014098.1">
    <property type="nucleotide sequence ID" value="NZ_FOYW01000002.1"/>
</dbReference>
<dbReference type="InterPro" id="IPR001792">
    <property type="entry name" value="Acylphosphatase-like_dom"/>
</dbReference>
<organism evidence="9 10">
    <name type="scientific">Marinobacter daqiaonensis</name>
    <dbReference type="NCBI Taxonomy" id="650891"/>
    <lineage>
        <taxon>Bacteria</taxon>
        <taxon>Pseudomonadati</taxon>
        <taxon>Pseudomonadota</taxon>
        <taxon>Gammaproteobacteria</taxon>
        <taxon>Pseudomonadales</taxon>
        <taxon>Marinobacteraceae</taxon>
        <taxon>Marinobacter</taxon>
    </lineage>
</organism>
<dbReference type="PROSITE" id="PS00150">
    <property type="entry name" value="ACYLPHOSPHATASE_1"/>
    <property type="match status" value="1"/>
</dbReference>
<dbReference type="OrthoDB" id="5295388at2"/>
<dbReference type="PROSITE" id="PS00151">
    <property type="entry name" value="ACYLPHOSPHATASE_2"/>
    <property type="match status" value="1"/>
</dbReference>
<dbReference type="AlphaFoldDB" id="A0A1I6J6I6"/>
<dbReference type="InterPro" id="IPR017968">
    <property type="entry name" value="Acylphosphatase_CS"/>
</dbReference>
<feature type="domain" description="Acylphosphatase-like" evidence="8">
    <location>
        <begin position="4"/>
        <end position="90"/>
    </location>
</feature>
<dbReference type="STRING" id="650891.SAMN05216203_2710"/>
<comment type="similarity">
    <text evidence="1 7">Belongs to the acylphosphatase family.</text>
</comment>
<evidence type="ECO:0000256" key="1">
    <source>
        <dbReference type="ARBA" id="ARBA00005614"/>
    </source>
</evidence>
<evidence type="ECO:0000259" key="8">
    <source>
        <dbReference type="PROSITE" id="PS51160"/>
    </source>
</evidence>
<name>A0A1I6J6I6_9GAMM</name>